<sequence>MKLCFRWVSLVCVSASLLLSPHAKADAAVAENKSVEFAPTKTLCIGRLLVDLPRDAQVSVRGSYHAAELVGVSSASSFADVERDARVQAERLGLRASKRQDASDDTFDRRAGIDSRQDRSATRLIGIDSYPKSEQVAIGSHVDDAATKFQVDLYRFVDRKRYAFRTINYRASRYPQARDFLMESAGRYRPLSAGRIPGERGFCLNDGIFIDSGTPEINESFVLVVKFPKHPGLQFHLDGEALRKADRDEPSLARRADRELATLAEHGDAVRVLKRGEARYADQGGFEIAIAVNHPDLPGGGGLKYTWMAEGRVGDVVHPTLEAELMTGQGASTGLDEAEVAALWKRLMESLRIRPSG</sequence>
<keyword evidence="4" id="KW-1185">Reference proteome</keyword>
<evidence type="ECO:0000313" key="4">
    <source>
        <dbReference type="Proteomes" id="UP001229313"/>
    </source>
</evidence>
<protein>
    <submittedName>
        <fullName evidence="3">T6SS immunity protein Tli4 family protein</fullName>
    </submittedName>
</protein>
<feature type="chain" id="PRO_5045151672" evidence="1">
    <location>
        <begin position="26"/>
        <end position="357"/>
    </location>
</feature>
<gene>
    <name evidence="3" type="ORF">RDV84_04160</name>
</gene>
<dbReference type="Pfam" id="PF18426">
    <property type="entry name" value="Tli4_C"/>
    <property type="match status" value="1"/>
</dbReference>
<keyword evidence="1" id="KW-0732">Signal</keyword>
<name>A0ABY9PAG2_9GAMM</name>
<dbReference type="EMBL" id="CP133568">
    <property type="protein sequence ID" value="WMT04053.1"/>
    <property type="molecule type" value="Genomic_DNA"/>
</dbReference>
<evidence type="ECO:0000313" key="3">
    <source>
        <dbReference type="EMBL" id="WMT04053.1"/>
    </source>
</evidence>
<organism evidence="3 4">
    <name type="scientific">Lysobacter yananisis</name>
    <dbReference type="NCBI Taxonomy" id="1003114"/>
    <lineage>
        <taxon>Bacteria</taxon>
        <taxon>Pseudomonadati</taxon>
        <taxon>Pseudomonadota</taxon>
        <taxon>Gammaproteobacteria</taxon>
        <taxon>Lysobacterales</taxon>
        <taxon>Lysobacteraceae</taxon>
        <taxon>Lysobacter</taxon>
    </lineage>
</organism>
<feature type="domain" description="Tle cognate immunity protein 4 C-terminal" evidence="2">
    <location>
        <begin position="196"/>
        <end position="355"/>
    </location>
</feature>
<dbReference type="Proteomes" id="UP001229313">
    <property type="component" value="Chromosome"/>
</dbReference>
<evidence type="ECO:0000256" key="1">
    <source>
        <dbReference type="SAM" id="SignalP"/>
    </source>
</evidence>
<dbReference type="InterPro" id="IPR041290">
    <property type="entry name" value="Tli4_C"/>
</dbReference>
<evidence type="ECO:0000259" key="2">
    <source>
        <dbReference type="Pfam" id="PF18426"/>
    </source>
</evidence>
<dbReference type="RefSeq" id="WP_138884590.1">
    <property type="nucleotide sequence ID" value="NZ_CP133568.1"/>
</dbReference>
<proteinExistence type="predicted"/>
<feature type="signal peptide" evidence="1">
    <location>
        <begin position="1"/>
        <end position="25"/>
    </location>
</feature>
<reference evidence="3 4" key="1">
    <citation type="submission" date="2023-08" db="EMBL/GenBank/DDBJ databases">
        <title>The whole genome sequence of Lysobacter yananisis.</title>
        <authorList>
            <person name="Sun H."/>
        </authorList>
    </citation>
    <scope>NUCLEOTIDE SEQUENCE [LARGE SCALE GENOMIC DNA]</scope>
    <source>
        <strain evidence="3 4">SNNU513</strain>
    </source>
</reference>
<accession>A0ABY9PAG2</accession>